<accession>A5CE22</accession>
<dbReference type="RefSeq" id="WP_011944804.1">
    <property type="nucleotide sequence ID" value="NC_009488.1"/>
</dbReference>
<organism evidence="2 3">
    <name type="scientific">Orientia tsutsugamushi (strain Boryong)</name>
    <name type="common">Rickettsia tsutsugamushi</name>
    <dbReference type="NCBI Taxonomy" id="357244"/>
    <lineage>
        <taxon>Bacteria</taxon>
        <taxon>Pseudomonadati</taxon>
        <taxon>Pseudomonadota</taxon>
        <taxon>Alphaproteobacteria</taxon>
        <taxon>Rickettsiales</taxon>
        <taxon>Rickettsiaceae</taxon>
        <taxon>Rickettsieae</taxon>
        <taxon>Orientia</taxon>
    </lineage>
</organism>
<gene>
    <name evidence="2" type="primary">rhp6</name>
    <name evidence="2" type="ordered locus">OTBS_1171</name>
</gene>
<feature type="chain" id="PRO_5002680352" evidence="1">
    <location>
        <begin position="29"/>
        <end position="173"/>
    </location>
</feature>
<dbReference type="HOGENOM" id="CLU_130384_0_0_5"/>
<evidence type="ECO:0000313" key="2">
    <source>
        <dbReference type="EMBL" id="CAM80237.1"/>
    </source>
</evidence>
<protein>
    <submittedName>
        <fullName evidence="2">Putative ompA-like autotransporter</fullName>
    </submittedName>
</protein>
<keyword evidence="1" id="KW-0732">Signal</keyword>
<dbReference type="Proteomes" id="UP000001565">
    <property type="component" value="Chromosome"/>
</dbReference>
<evidence type="ECO:0000313" key="3">
    <source>
        <dbReference type="Proteomes" id="UP000001565"/>
    </source>
</evidence>
<feature type="signal peptide" evidence="1">
    <location>
        <begin position="1"/>
        <end position="28"/>
    </location>
</feature>
<dbReference type="EMBL" id="AM494475">
    <property type="protein sequence ID" value="CAM80237.1"/>
    <property type="molecule type" value="Genomic_DNA"/>
</dbReference>
<dbReference type="KEGG" id="ots:OTBS_1171"/>
<sequence length="173" mass="19665">MSILKSLLQPCYAVILASVILFSQSIYAADRYNNSENSKSSIVSNAFPFYLKFSSALETTNCYYYILEAGVGYRLDRHRIDVKLGIYIFQDNFIQGNYYYNIIEGNKASIFVTGGLISVFKCCSCTGIELGVGTTINLSKKDRYLEYLDIECSTMANYRPFPIHIRIGSRLHF</sequence>
<reference evidence="2 3" key="1">
    <citation type="journal article" date="2007" name="Proc. Natl. Acad. Sci. U.S.A.">
        <title>The Orientia tsutsugamushi genome reveals massive proliferation of conjugative type IV secretion system and host-cell interaction genes.</title>
        <authorList>
            <person name="Cho N.-H."/>
            <person name="Kim H.-R."/>
            <person name="Lee J.-H."/>
            <person name="Kim S.-Y."/>
            <person name="Kim J."/>
            <person name="Cha S."/>
            <person name="Kim S.-Y."/>
            <person name="Darby A.C."/>
            <person name="Fuxelius H.-H."/>
            <person name="Yin J."/>
            <person name="Kim J.H."/>
            <person name="Kim J."/>
            <person name="Lee S.J."/>
            <person name="Koh Y.-S."/>
            <person name="Jang W.-J."/>
            <person name="Park K.-H."/>
            <person name="Andersson S.G.E."/>
            <person name="Choi M.-S."/>
            <person name="Kim I.-S."/>
        </authorList>
    </citation>
    <scope>NUCLEOTIDE SEQUENCE [LARGE SCALE GENOMIC DNA]</scope>
    <source>
        <strain evidence="2 3">Boryong</strain>
    </source>
</reference>
<name>A5CE22_ORITB</name>
<proteinExistence type="predicted"/>
<evidence type="ECO:0000256" key="1">
    <source>
        <dbReference type="SAM" id="SignalP"/>
    </source>
</evidence>
<dbReference type="AlphaFoldDB" id="A5CE22"/>